<dbReference type="AlphaFoldDB" id="A0A131YMR5"/>
<name>A0A131YMR5_RHIAP</name>
<dbReference type="PROSITE" id="PS50076">
    <property type="entry name" value="DNAJ_2"/>
    <property type="match status" value="1"/>
</dbReference>
<dbReference type="PROSITE" id="PS00636">
    <property type="entry name" value="DNAJ_1"/>
    <property type="match status" value="1"/>
</dbReference>
<dbReference type="PRINTS" id="PR00625">
    <property type="entry name" value="JDOMAIN"/>
</dbReference>
<feature type="domain" description="J" evidence="3">
    <location>
        <begin position="20"/>
        <end position="83"/>
    </location>
</feature>
<dbReference type="PANTHER" id="PTHR44873">
    <property type="entry name" value="DNAJ HOMOLOG SUBFAMILY C MEMBER 30, MITOCHONDRIAL"/>
    <property type="match status" value="1"/>
</dbReference>
<evidence type="ECO:0000256" key="2">
    <source>
        <dbReference type="SAM" id="Phobius"/>
    </source>
</evidence>
<protein>
    <submittedName>
        <fullName evidence="4">DnaJ-like protein subfamily C member 30</fullName>
    </submittedName>
</protein>
<feature type="transmembrane region" description="Helical" evidence="2">
    <location>
        <begin position="153"/>
        <end position="173"/>
    </location>
</feature>
<dbReference type="InterPro" id="IPR053025">
    <property type="entry name" value="Mito_ATP_Synthase-Asso"/>
</dbReference>
<dbReference type="PANTHER" id="PTHR44873:SF1">
    <property type="entry name" value="DNAJ HOMOLOG SUBFAMILY C MEMBER 30, MITOCHONDRIAL"/>
    <property type="match status" value="1"/>
</dbReference>
<dbReference type="InterPro" id="IPR018253">
    <property type="entry name" value="DnaJ_domain_CS"/>
</dbReference>
<proteinExistence type="predicted"/>
<dbReference type="CDD" id="cd06257">
    <property type="entry name" value="DnaJ"/>
    <property type="match status" value="1"/>
</dbReference>
<dbReference type="InterPro" id="IPR036869">
    <property type="entry name" value="J_dom_sf"/>
</dbReference>
<evidence type="ECO:0000256" key="1">
    <source>
        <dbReference type="SAM" id="Coils"/>
    </source>
</evidence>
<keyword evidence="2" id="KW-0812">Transmembrane</keyword>
<organism evidence="4">
    <name type="scientific">Rhipicephalus appendiculatus</name>
    <name type="common">Brown ear tick</name>
    <dbReference type="NCBI Taxonomy" id="34631"/>
    <lineage>
        <taxon>Eukaryota</taxon>
        <taxon>Metazoa</taxon>
        <taxon>Ecdysozoa</taxon>
        <taxon>Arthropoda</taxon>
        <taxon>Chelicerata</taxon>
        <taxon>Arachnida</taxon>
        <taxon>Acari</taxon>
        <taxon>Parasitiformes</taxon>
        <taxon>Ixodida</taxon>
        <taxon>Ixodoidea</taxon>
        <taxon>Ixodidae</taxon>
        <taxon>Rhipicephalinae</taxon>
        <taxon>Rhipicephalus</taxon>
        <taxon>Rhipicephalus</taxon>
    </lineage>
</organism>
<dbReference type="SMART" id="SM00271">
    <property type="entry name" value="DnaJ"/>
    <property type="match status" value="1"/>
</dbReference>
<feature type="coiled-coil region" evidence="1">
    <location>
        <begin position="126"/>
        <end position="153"/>
    </location>
</feature>
<sequence>MRAATCVLCRRCASSSARRTYYDVLEVSPSAKQNEIKAAYYRLSMRYHPDKNKGSSSERFQEITTAYDTLSNESLRAHYDDKIMGGSSTPLQGLHARKPTRRAPMTGRSQIYNFDEFYRQHYGDAVKSYQWRKKKYEDMLREEEMQIRQGKDAGVAVALFAVVVLALFGVHVWEKMHDTPSSPPSQEGK</sequence>
<evidence type="ECO:0000313" key="4">
    <source>
        <dbReference type="EMBL" id="JAP80539.1"/>
    </source>
</evidence>
<dbReference type="Pfam" id="PF00226">
    <property type="entry name" value="DnaJ"/>
    <property type="match status" value="1"/>
</dbReference>
<dbReference type="Gene3D" id="1.10.287.110">
    <property type="entry name" value="DnaJ domain"/>
    <property type="match status" value="1"/>
</dbReference>
<keyword evidence="2" id="KW-0472">Membrane</keyword>
<evidence type="ECO:0000259" key="3">
    <source>
        <dbReference type="PROSITE" id="PS50076"/>
    </source>
</evidence>
<keyword evidence="2" id="KW-1133">Transmembrane helix</keyword>
<keyword evidence="1" id="KW-0175">Coiled coil</keyword>
<accession>A0A131YMR5</accession>
<dbReference type="SUPFAM" id="SSF46565">
    <property type="entry name" value="Chaperone J-domain"/>
    <property type="match status" value="1"/>
</dbReference>
<reference evidence="4" key="1">
    <citation type="journal article" date="2016" name="Ticks Tick Borne Dis.">
        <title>De novo assembly and annotation of the salivary gland transcriptome of Rhipicephalus appendiculatus male and female ticks during blood feeding.</title>
        <authorList>
            <person name="de Castro M.H."/>
            <person name="de Klerk D."/>
            <person name="Pienaar R."/>
            <person name="Latif A.A."/>
            <person name="Rees D.J."/>
            <person name="Mans B.J."/>
        </authorList>
    </citation>
    <scope>NUCLEOTIDE SEQUENCE</scope>
    <source>
        <tissue evidence="4">Salivary glands</tissue>
    </source>
</reference>
<dbReference type="EMBL" id="GEDV01008018">
    <property type="protein sequence ID" value="JAP80539.1"/>
    <property type="molecule type" value="Transcribed_RNA"/>
</dbReference>
<dbReference type="InterPro" id="IPR001623">
    <property type="entry name" value="DnaJ_domain"/>
</dbReference>